<keyword evidence="3" id="KW-1185">Reference proteome</keyword>
<proteinExistence type="predicted"/>
<accession>A0ABS2A4A8</accession>
<feature type="transmembrane region" description="Helical" evidence="1">
    <location>
        <begin position="112"/>
        <end position="128"/>
    </location>
</feature>
<evidence type="ECO:0000313" key="2">
    <source>
        <dbReference type="EMBL" id="MBM2614673.1"/>
    </source>
</evidence>
<organism evidence="2 3">
    <name type="scientific">Paractinoplanes ovalisporus</name>
    <dbReference type="NCBI Taxonomy" id="2810368"/>
    <lineage>
        <taxon>Bacteria</taxon>
        <taxon>Bacillati</taxon>
        <taxon>Actinomycetota</taxon>
        <taxon>Actinomycetes</taxon>
        <taxon>Micromonosporales</taxon>
        <taxon>Micromonosporaceae</taxon>
        <taxon>Paractinoplanes</taxon>
    </lineage>
</organism>
<name>A0ABS2A4A8_9ACTN</name>
<feature type="transmembrane region" description="Helical" evidence="1">
    <location>
        <begin position="134"/>
        <end position="156"/>
    </location>
</feature>
<keyword evidence="1" id="KW-1133">Transmembrane helix</keyword>
<dbReference type="Proteomes" id="UP000632138">
    <property type="component" value="Unassembled WGS sequence"/>
</dbReference>
<dbReference type="RefSeq" id="WP_203374546.1">
    <property type="nucleotide sequence ID" value="NZ_JAENHP010000001.1"/>
</dbReference>
<sequence>MNMKKTDWILAGLFTAAGALLMVENITASADESLAHPLSTTSWAMLPVFLLAMVPILWRRRNILAVVGVTVAVMAVHLVSFEWVTRCGAGLPLAFALSYAVARFAGNIRNQAIGLAGVVVLILLVLAQDSSIGGLPGGLEIALPGAALFYGIGFWVQNRVTSKKVAERVAV</sequence>
<evidence type="ECO:0000256" key="1">
    <source>
        <dbReference type="SAM" id="Phobius"/>
    </source>
</evidence>
<evidence type="ECO:0000313" key="3">
    <source>
        <dbReference type="Proteomes" id="UP000632138"/>
    </source>
</evidence>
<protein>
    <submittedName>
        <fullName evidence="2">Uncharacterized protein</fullName>
    </submittedName>
</protein>
<reference evidence="2 3" key="1">
    <citation type="submission" date="2021-01" db="EMBL/GenBank/DDBJ databases">
        <title>Actinoplanes sp. nov. LDG1-06 isolated from lichen.</title>
        <authorList>
            <person name="Saeng-In P."/>
            <person name="Phongsopitanun W."/>
            <person name="Kanchanasin P."/>
            <person name="Yuki M."/>
            <person name="Kudo T."/>
            <person name="Ohkuma M."/>
            <person name="Tanasupawat S."/>
        </authorList>
    </citation>
    <scope>NUCLEOTIDE SEQUENCE [LARGE SCALE GENOMIC DNA]</scope>
    <source>
        <strain evidence="2 3">LDG1-06</strain>
    </source>
</reference>
<feature type="transmembrane region" description="Helical" evidence="1">
    <location>
        <begin position="63"/>
        <end position="83"/>
    </location>
</feature>
<keyword evidence="1" id="KW-0472">Membrane</keyword>
<gene>
    <name evidence="2" type="ORF">JIG36_03775</name>
</gene>
<feature type="transmembrane region" description="Helical" evidence="1">
    <location>
        <begin position="40"/>
        <end position="58"/>
    </location>
</feature>
<keyword evidence="1" id="KW-0812">Transmembrane</keyword>
<dbReference type="EMBL" id="JAENHP010000001">
    <property type="protein sequence ID" value="MBM2614673.1"/>
    <property type="molecule type" value="Genomic_DNA"/>
</dbReference>
<comment type="caution">
    <text evidence="2">The sequence shown here is derived from an EMBL/GenBank/DDBJ whole genome shotgun (WGS) entry which is preliminary data.</text>
</comment>